<feature type="domain" description="FHA" evidence="13">
    <location>
        <begin position="266"/>
        <end position="317"/>
    </location>
</feature>
<dbReference type="PANTHER" id="PTHR13832:SF643">
    <property type="entry name" value="PROTEIN PHOSPHATASE 2C-RELATED"/>
    <property type="match status" value="1"/>
</dbReference>
<evidence type="ECO:0000256" key="3">
    <source>
        <dbReference type="ARBA" id="ARBA00006702"/>
    </source>
</evidence>
<evidence type="ECO:0000256" key="12">
    <source>
        <dbReference type="SAM" id="Phobius"/>
    </source>
</evidence>
<dbReference type="CDD" id="cd22678">
    <property type="entry name" value="FHA_PP2C70-like"/>
    <property type="match status" value="1"/>
</dbReference>
<dbReference type="GO" id="GO:0046872">
    <property type="term" value="F:metal ion binding"/>
    <property type="evidence" value="ECO:0007669"/>
    <property type="project" value="UniProtKB-KW"/>
</dbReference>
<comment type="cofactor">
    <cofactor evidence="2">
        <name>Mg(2+)</name>
        <dbReference type="ChEBI" id="CHEBI:18420"/>
    </cofactor>
</comment>
<proteinExistence type="inferred from homology"/>
<dbReference type="AlphaFoldDB" id="A0A2I0AUU5"/>
<evidence type="ECO:0000256" key="6">
    <source>
        <dbReference type="ARBA" id="ARBA00022801"/>
    </source>
</evidence>
<evidence type="ECO:0000256" key="8">
    <source>
        <dbReference type="ARBA" id="ARBA00022912"/>
    </source>
</evidence>
<evidence type="ECO:0000256" key="4">
    <source>
        <dbReference type="ARBA" id="ARBA00013081"/>
    </source>
</evidence>
<keyword evidence="9" id="KW-0464">Manganese</keyword>
<dbReference type="Pfam" id="PF00481">
    <property type="entry name" value="PP2C"/>
    <property type="match status" value="1"/>
</dbReference>
<keyword evidence="8" id="KW-0904">Protein phosphatase</keyword>
<dbReference type="EMBL" id="KZ451950">
    <property type="protein sequence ID" value="PKA59312.1"/>
    <property type="molecule type" value="Genomic_DNA"/>
</dbReference>
<dbReference type="InterPro" id="IPR015655">
    <property type="entry name" value="PP2C"/>
</dbReference>
<keyword evidence="12" id="KW-0812">Transmembrane</keyword>
<dbReference type="GO" id="GO:0004722">
    <property type="term" value="F:protein serine/threonine phosphatase activity"/>
    <property type="evidence" value="ECO:0007669"/>
    <property type="project" value="UniProtKB-EC"/>
</dbReference>
<keyword evidence="12" id="KW-1133">Transmembrane helix</keyword>
<comment type="catalytic activity">
    <reaction evidence="11">
        <text>O-phospho-L-threonyl-[protein] + H2O = L-threonyl-[protein] + phosphate</text>
        <dbReference type="Rhea" id="RHEA:47004"/>
        <dbReference type="Rhea" id="RHEA-COMP:11060"/>
        <dbReference type="Rhea" id="RHEA-COMP:11605"/>
        <dbReference type="ChEBI" id="CHEBI:15377"/>
        <dbReference type="ChEBI" id="CHEBI:30013"/>
        <dbReference type="ChEBI" id="CHEBI:43474"/>
        <dbReference type="ChEBI" id="CHEBI:61977"/>
        <dbReference type="EC" id="3.1.3.16"/>
    </reaction>
</comment>
<dbReference type="OrthoDB" id="420076at2759"/>
<dbReference type="InterPro" id="IPR000253">
    <property type="entry name" value="FHA_dom"/>
</dbReference>
<organism evidence="15 16">
    <name type="scientific">Apostasia shenzhenica</name>
    <dbReference type="NCBI Taxonomy" id="1088818"/>
    <lineage>
        <taxon>Eukaryota</taxon>
        <taxon>Viridiplantae</taxon>
        <taxon>Streptophyta</taxon>
        <taxon>Embryophyta</taxon>
        <taxon>Tracheophyta</taxon>
        <taxon>Spermatophyta</taxon>
        <taxon>Magnoliopsida</taxon>
        <taxon>Liliopsida</taxon>
        <taxon>Asparagales</taxon>
        <taxon>Orchidaceae</taxon>
        <taxon>Apostasioideae</taxon>
        <taxon>Apostasia</taxon>
    </lineage>
</organism>
<dbReference type="EC" id="3.1.3.16" evidence="4"/>
<reference evidence="15 16" key="1">
    <citation type="journal article" date="2017" name="Nature">
        <title>The Apostasia genome and the evolution of orchids.</title>
        <authorList>
            <person name="Zhang G.Q."/>
            <person name="Liu K.W."/>
            <person name="Li Z."/>
            <person name="Lohaus R."/>
            <person name="Hsiao Y.Y."/>
            <person name="Niu S.C."/>
            <person name="Wang J.Y."/>
            <person name="Lin Y.C."/>
            <person name="Xu Q."/>
            <person name="Chen L.J."/>
            <person name="Yoshida K."/>
            <person name="Fujiwara S."/>
            <person name="Wang Z.W."/>
            <person name="Zhang Y.Q."/>
            <person name="Mitsuda N."/>
            <person name="Wang M."/>
            <person name="Liu G.H."/>
            <person name="Pecoraro L."/>
            <person name="Huang H.X."/>
            <person name="Xiao X.J."/>
            <person name="Lin M."/>
            <person name="Wu X.Y."/>
            <person name="Wu W.L."/>
            <person name="Chen Y.Y."/>
            <person name="Chang S.B."/>
            <person name="Sakamoto S."/>
            <person name="Ohme-Takagi M."/>
            <person name="Yagi M."/>
            <person name="Zeng S.J."/>
            <person name="Shen C.Y."/>
            <person name="Yeh C.M."/>
            <person name="Luo Y.B."/>
            <person name="Tsai W.C."/>
            <person name="Van de Peer Y."/>
            <person name="Liu Z.J."/>
        </authorList>
    </citation>
    <scope>NUCLEOTIDE SEQUENCE [LARGE SCALE GENOMIC DNA]</scope>
    <source>
        <strain evidence="16">cv. Shenzhen</strain>
        <tissue evidence="15">Stem</tissue>
    </source>
</reference>
<gene>
    <name evidence="15" type="primary">KAPP</name>
    <name evidence="15" type="ORF">AXF42_Ash001406</name>
</gene>
<keyword evidence="16" id="KW-1185">Reference proteome</keyword>
<keyword evidence="12" id="KW-0472">Membrane</keyword>
<evidence type="ECO:0000313" key="16">
    <source>
        <dbReference type="Proteomes" id="UP000236161"/>
    </source>
</evidence>
<dbReference type="Proteomes" id="UP000236161">
    <property type="component" value="Unassembled WGS sequence"/>
</dbReference>
<keyword evidence="7" id="KW-0460">Magnesium</keyword>
<evidence type="ECO:0000313" key="15">
    <source>
        <dbReference type="EMBL" id="PKA59312.1"/>
    </source>
</evidence>
<evidence type="ECO:0000256" key="11">
    <source>
        <dbReference type="ARBA" id="ARBA00048336"/>
    </source>
</evidence>
<evidence type="ECO:0000259" key="14">
    <source>
        <dbReference type="PROSITE" id="PS51746"/>
    </source>
</evidence>
<evidence type="ECO:0000256" key="9">
    <source>
        <dbReference type="ARBA" id="ARBA00023211"/>
    </source>
</evidence>
<evidence type="ECO:0000256" key="5">
    <source>
        <dbReference type="ARBA" id="ARBA00022723"/>
    </source>
</evidence>
<keyword evidence="6 15" id="KW-0378">Hydrolase</keyword>
<dbReference type="SMART" id="SM00240">
    <property type="entry name" value="FHA"/>
    <property type="match status" value="1"/>
</dbReference>
<sequence length="645" mass="70715">MGRWNDVAMWAGRAAGGEIVAEMRPFQTGDLGLAPALSGAGLRGEQQALVAGSMAASLAGLLLLMFLLLLLLLVLACRPWRFLSSRRLSSAIASCSLKVDDIERPLFTENSLNSPYQCCDSSQNVVDDSNFQIDGNINSPRPIGIVRNVSSPRKHVLINKKKVSTDFQISMGDSLVLDVISDASEDLHIGQTLKRSAVSSWPVEGAKHVRLQDSDYGAEFIGENDKFSLVKEFMSLRSNLILEVIDGPSTGLHCSRSSKDTATLPLTLGRVSPSNVVLKDSEVSGKHALINWNMHKSKWELVDMGSLNGTFLNSKVIHHPDAGDRRWSEPVELSSGDIITLGSSSKISVQIIQDNELELPLGIGVASDPMAMRRGGKKLPMEDMFYCRWLLSGAEQFGIFCIFDGHGGAGAARASSTLLPENIIKMLSSPENRETIFSHCDASSVLMEAFSRTEAALNHQYEGCTATVLLVWIDYNDEMFAQCANVGDSACILNISGKLIMMTEDHRVISISERTRLSKSGKPLKEGETRLSGLNLGRMLGDKFLKELDKRFSAEPYVSQVARITDSCSCFGLIASDGLWDVISHKQAVQLVLQAKERYNVRNEDFASKVANYILSEARTLRTKDNTSIIFLDFSLMRANSLSNH</sequence>
<dbReference type="SMART" id="SM00332">
    <property type="entry name" value="PP2Cc"/>
    <property type="match status" value="1"/>
</dbReference>
<dbReference type="InterPro" id="IPR001932">
    <property type="entry name" value="PPM-type_phosphatase-like_dom"/>
</dbReference>
<dbReference type="SUPFAM" id="SSF81606">
    <property type="entry name" value="PP2C-like"/>
    <property type="match status" value="1"/>
</dbReference>
<evidence type="ECO:0000256" key="10">
    <source>
        <dbReference type="ARBA" id="ARBA00047761"/>
    </source>
</evidence>
<dbReference type="PANTHER" id="PTHR13832">
    <property type="entry name" value="PROTEIN PHOSPHATASE 2C"/>
    <property type="match status" value="1"/>
</dbReference>
<dbReference type="FunFam" id="3.60.40.10:FF:000047">
    <property type="entry name" value="Protein phosphatase 2C 70"/>
    <property type="match status" value="1"/>
</dbReference>
<dbReference type="InterPro" id="IPR036457">
    <property type="entry name" value="PPM-type-like_dom_sf"/>
</dbReference>
<dbReference type="PROSITE" id="PS51746">
    <property type="entry name" value="PPM_2"/>
    <property type="match status" value="1"/>
</dbReference>
<feature type="domain" description="PPM-type phosphatase" evidence="14">
    <location>
        <begin position="362"/>
        <end position="634"/>
    </location>
</feature>
<evidence type="ECO:0000256" key="7">
    <source>
        <dbReference type="ARBA" id="ARBA00022842"/>
    </source>
</evidence>
<evidence type="ECO:0000259" key="13">
    <source>
        <dbReference type="PROSITE" id="PS50006"/>
    </source>
</evidence>
<dbReference type="STRING" id="1088818.A0A2I0AUU5"/>
<dbReference type="InterPro" id="IPR000222">
    <property type="entry name" value="PP2C_BS"/>
</dbReference>
<accession>A0A2I0AUU5</accession>
<dbReference type="SUPFAM" id="SSF49879">
    <property type="entry name" value="SMAD/FHA domain"/>
    <property type="match status" value="1"/>
</dbReference>
<dbReference type="PROSITE" id="PS01032">
    <property type="entry name" value="PPM_1"/>
    <property type="match status" value="1"/>
</dbReference>
<comment type="catalytic activity">
    <reaction evidence="10">
        <text>O-phospho-L-seryl-[protein] + H2O = L-seryl-[protein] + phosphate</text>
        <dbReference type="Rhea" id="RHEA:20629"/>
        <dbReference type="Rhea" id="RHEA-COMP:9863"/>
        <dbReference type="Rhea" id="RHEA-COMP:11604"/>
        <dbReference type="ChEBI" id="CHEBI:15377"/>
        <dbReference type="ChEBI" id="CHEBI:29999"/>
        <dbReference type="ChEBI" id="CHEBI:43474"/>
        <dbReference type="ChEBI" id="CHEBI:83421"/>
        <dbReference type="EC" id="3.1.3.16"/>
    </reaction>
</comment>
<protein>
    <recommendedName>
        <fullName evidence="4">protein-serine/threonine phosphatase</fullName>
        <ecNumber evidence="4">3.1.3.16</ecNumber>
    </recommendedName>
</protein>
<name>A0A2I0AUU5_9ASPA</name>
<comment type="cofactor">
    <cofactor evidence="1">
        <name>Mn(2+)</name>
        <dbReference type="ChEBI" id="CHEBI:29035"/>
    </cofactor>
</comment>
<dbReference type="Gene3D" id="2.60.200.20">
    <property type="match status" value="1"/>
</dbReference>
<feature type="transmembrane region" description="Helical" evidence="12">
    <location>
        <begin position="54"/>
        <end position="77"/>
    </location>
</feature>
<dbReference type="PROSITE" id="PS50006">
    <property type="entry name" value="FHA_DOMAIN"/>
    <property type="match status" value="1"/>
</dbReference>
<comment type="similarity">
    <text evidence="3">Belongs to the PP2C family.</text>
</comment>
<keyword evidence="5" id="KW-0479">Metal-binding</keyword>
<dbReference type="CDD" id="cd00143">
    <property type="entry name" value="PP2Cc"/>
    <property type="match status" value="1"/>
</dbReference>
<evidence type="ECO:0000256" key="1">
    <source>
        <dbReference type="ARBA" id="ARBA00001936"/>
    </source>
</evidence>
<dbReference type="InterPro" id="IPR008984">
    <property type="entry name" value="SMAD_FHA_dom_sf"/>
</dbReference>
<dbReference type="Gene3D" id="3.60.40.10">
    <property type="entry name" value="PPM-type phosphatase domain"/>
    <property type="match status" value="1"/>
</dbReference>
<evidence type="ECO:0000256" key="2">
    <source>
        <dbReference type="ARBA" id="ARBA00001946"/>
    </source>
</evidence>
<dbReference type="Pfam" id="PF00498">
    <property type="entry name" value="FHA"/>
    <property type="match status" value="1"/>
</dbReference>